<dbReference type="Gene3D" id="3.90.550.10">
    <property type="entry name" value="Spore Coat Polysaccharide Biosynthesis Protein SpsA, Chain A"/>
    <property type="match status" value="1"/>
</dbReference>
<reference evidence="2 3" key="1">
    <citation type="submission" date="2017-04" db="EMBL/GenBank/DDBJ databases">
        <title>Compelte genome sequence of WV33.</title>
        <authorList>
            <person name="Lee P.C."/>
        </authorList>
    </citation>
    <scope>NUCLEOTIDE SEQUENCE [LARGE SCALE GENOMIC DNA]</scope>
    <source>
        <strain evidence="2 3">WV33</strain>
    </source>
</reference>
<dbReference type="SUPFAM" id="SSF53448">
    <property type="entry name" value="Nucleotide-diphospho-sugar transferases"/>
    <property type="match status" value="1"/>
</dbReference>
<protein>
    <recommendedName>
        <fullName evidence="1">Glycosyltransferase 2-like domain-containing protein</fullName>
    </recommendedName>
</protein>
<accession>A0A2S1LD10</accession>
<dbReference type="PANTHER" id="PTHR22916:SF3">
    <property type="entry name" value="UDP-GLCNAC:BETAGAL BETA-1,3-N-ACETYLGLUCOSAMINYLTRANSFERASE-LIKE PROTEIN 1"/>
    <property type="match status" value="1"/>
</dbReference>
<dbReference type="PANTHER" id="PTHR22916">
    <property type="entry name" value="GLYCOSYLTRANSFERASE"/>
    <property type="match status" value="1"/>
</dbReference>
<dbReference type="Proteomes" id="UP000244527">
    <property type="component" value="Chromosome"/>
</dbReference>
<feature type="domain" description="Glycosyltransferase 2-like" evidence="1">
    <location>
        <begin position="5"/>
        <end position="108"/>
    </location>
</feature>
<evidence type="ECO:0000313" key="3">
    <source>
        <dbReference type="Proteomes" id="UP000244527"/>
    </source>
</evidence>
<dbReference type="InterPro" id="IPR001173">
    <property type="entry name" value="Glyco_trans_2-like"/>
</dbReference>
<sequence>MTTFSIIMPAYNVGLFIEESIESVLNQTYPHFELIIIDDGSTDNTFNLISNNKDPRVKVLQQVNKGVSSARNNGISNSSNGYIAFLDSDDIWSSDKLQNIVDAVGSEIGIYYSNALEFVNDINTAVPSRYTESIEDIDNRNLILIYDFIILSTAVVPSKIIKEFNGFSEDLNGTEDWDLWIRIGQKYDFKKIKKFDCYYRMNENGLSKNRKAHLLSEYKVIEKHLLNSNLGNRKVKNLSLWVWYKKNFYYHLMNYEIVTSFKFFALMLWRNPFSFSNFDFCFRILRKIF</sequence>
<proteinExistence type="predicted"/>
<evidence type="ECO:0000259" key="1">
    <source>
        <dbReference type="Pfam" id="PF00535"/>
    </source>
</evidence>
<organism evidence="2 3">
    <name type="scientific">Flavobacterium faecale</name>
    <dbReference type="NCBI Taxonomy" id="1355330"/>
    <lineage>
        <taxon>Bacteria</taxon>
        <taxon>Pseudomonadati</taxon>
        <taxon>Bacteroidota</taxon>
        <taxon>Flavobacteriia</taxon>
        <taxon>Flavobacteriales</taxon>
        <taxon>Flavobacteriaceae</taxon>
        <taxon>Flavobacterium</taxon>
    </lineage>
</organism>
<dbReference type="OrthoDB" id="6307329at2"/>
<keyword evidence="3" id="KW-1185">Reference proteome</keyword>
<dbReference type="RefSeq" id="WP_108740365.1">
    <property type="nucleotide sequence ID" value="NZ_CP020918.1"/>
</dbReference>
<gene>
    <name evidence="2" type="ORF">FFWV33_07720</name>
</gene>
<name>A0A2S1LD10_9FLAO</name>
<dbReference type="Pfam" id="PF00535">
    <property type="entry name" value="Glycos_transf_2"/>
    <property type="match status" value="1"/>
</dbReference>
<dbReference type="KEGG" id="ffa:FFWV33_07720"/>
<dbReference type="AlphaFoldDB" id="A0A2S1LD10"/>
<dbReference type="GO" id="GO:0016758">
    <property type="term" value="F:hexosyltransferase activity"/>
    <property type="evidence" value="ECO:0007669"/>
    <property type="project" value="UniProtKB-ARBA"/>
</dbReference>
<dbReference type="InterPro" id="IPR029044">
    <property type="entry name" value="Nucleotide-diphossugar_trans"/>
</dbReference>
<evidence type="ECO:0000313" key="2">
    <source>
        <dbReference type="EMBL" id="AWG21426.1"/>
    </source>
</evidence>
<dbReference type="EMBL" id="CP020918">
    <property type="protein sequence ID" value="AWG21426.1"/>
    <property type="molecule type" value="Genomic_DNA"/>
</dbReference>